<evidence type="ECO:0000256" key="4">
    <source>
        <dbReference type="ARBA" id="ARBA00022801"/>
    </source>
</evidence>
<dbReference type="PROSITE" id="PS51257">
    <property type="entry name" value="PROKAR_LIPOPROTEIN"/>
    <property type="match status" value="1"/>
</dbReference>
<keyword evidence="7" id="KW-1185">Reference proteome</keyword>
<comment type="caution">
    <text evidence="6">The sequence shown here is derived from an EMBL/GenBank/DDBJ whole genome shotgun (WGS) entry which is preliminary data.</text>
</comment>
<evidence type="ECO:0000256" key="1">
    <source>
        <dbReference type="ARBA" id="ARBA00001946"/>
    </source>
</evidence>
<sequence length="189" mass="21244">MKKVLFGFILIAFSGCKTNYENLPAFSESKQVQVVIETPAGSAREYAFSPKTNEFVVVQEAGQDKIVRFLPYPANAGFIPSTRTPDSKPLHVLVLSESQQTGTVTEVMPLGVLLLESAGELEYQIVTVPAKPSERLLDATDSEEFMQKYPAAKRMLETWFLNAEPQKNVRIMGWKDDKFADDLIRKHMK</sequence>
<comment type="cofactor">
    <cofactor evidence="1">
        <name>Mg(2+)</name>
        <dbReference type="ChEBI" id="CHEBI:18420"/>
    </cofactor>
</comment>
<evidence type="ECO:0000256" key="2">
    <source>
        <dbReference type="ARBA" id="ARBA00012146"/>
    </source>
</evidence>
<dbReference type="Pfam" id="PF00719">
    <property type="entry name" value="Pyrophosphatase"/>
    <property type="match status" value="1"/>
</dbReference>
<dbReference type="Proteomes" id="UP001596161">
    <property type="component" value="Unassembled WGS sequence"/>
</dbReference>
<proteinExistence type="predicted"/>
<evidence type="ECO:0000313" key="7">
    <source>
        <dbReference type="Proteomes" id="UP001596161"/>
    </source>
</evidence>
<keyword evidence="4" id="KW-0378">Hydrolase</keyword>
<evidence type="ECO:0000256" key="3">
    <source>
        <dbReference type="ARBA" id="ARBA00022723"/>
    </source>
</evidence>
<evidence type="ECO:0000256" key="5">
    <source>
        <dbReference type="ARBA" id="ARBA00022842"/>
    </source>
</evidence>
<keyword evidence="3" id="KW-0479">Metal-binding</keyword>
<name>A0ABW0E8Y7_9BACT</name>
<dbReference type="InterPro" id="IPR008162">
    <property type="entry name" value="Pyrophosphatase"/>
</dbReference>
<evidence type="ECO:0000313" key="6">
    <source>
        <dbReference type="EMBL" id="MFC5269314.1"/>
    </source>
</evidence>
<dbReference type="EC" id="3.6.1.1" evidence="2"/>
<dbReference type="InterPro" id="IPR036649">
    <property type="entry name" value="Pyrophosphatase_sf"/>
</dbReference>
<dbReference type="SUPFAM" id="SSF50324">
    <property type="entry name" value="Inorganic pyrophosphatase"/>
    <property type="match status" value="1"/>
</dbReference>
<dbReference type="RefSeq" id="WP_378015693.1">
    <property type="nucleotide sequence ID" value="NZ_JBHSKT010000001.1"/>
</dbReference>
<gene>
    <name evidence="6" type="ORF">ACFPIB_01745</name>
</gene>
<protein>
    <recommendedName>
        <fullName evidence="2">inorganic diphosphatase</fullName>
        <ecNumber evidence="2">3.6.1.1</ecNumber>
    </recommendedName>
</protein>
<organism evidence="6 7">
    <name type="scientific">Adhaeribacter terreus</name>
    <dbReference type="NCBI Taxonomy" id="529703"/>
    <lineage>
        <taxon>Bacteria</taxon>
        <taxon>Pseudomonadati</taxon>
        <taxon>Bacteroidota</taxon>
        <taxon>Cytophagia</taxon>
        <taxon>Cytophagales</taxon>
        <taxon>Hymenobacteraceae</taxon>
        <taxon>Adhaeribacter</taxon>
    </lineage>
</organism>
<dbReference type="Gene3D" id="3.90.80.10">
    <property type="entry name" value="Inorganic pyrophosphatase"/>
    <property type="match status" value="1"/>
</dbReference>
<reference evidence="7" key="1">
    <citation type="journal article" date="2019" name="Int. J. Syst. Evol. Microbiol.">
        <title>The Global Catalogue of Microorganisms (GCM) 10K type strain sequencing project: providing services to taxonomists for standard genome sequencing and annotation.</title>
        <authorList>
            <consortium name="The Broad Institute Genomics Platform"/>
            <consortium name="The Broad Institute Genome Sequencing Center for Infectious Disease"/>
            <person name="Wu L."/>
            <person name="Ma J."/>
        </authorList>
    </citation>
    <scope>NUCLEOTIDE SEQUENCE [LARGE SCALE GENOMIC DNA]</scope>
    <source>
        <strain evidence="7">KACC 12602</strain>
    </source>
</reference>
<keyword evidence="5" id="KW-0460">Magnesium</keyword>
<dbReference type="PANTHER" id="PTHR10286">
    <property type="entry name" value="INORGANIC PYROPHOSPHATASE"/>
    <property type="match status" value="1"/>
</dbReference>
<dbReference type="EMBL" id="JBHSKT010000001">
    <property type="protein sequence ID" value="MFC5269314.1"/>
    <property type="molecule type" value="Genomic_DNA"/>
</dbReference>
<accession>A0ABW0E8Y7</accession>